<organism evidence="6 7">
    <name type="scientific">Mucilaginibacter gossypii</name>
    <dbReference type="NCBI Taxonomy" id="551996"/>
    <lineage>
        <taxon>Bacteria</taxon>
        <taxon>Pseudomonadati</taxon>
        <taxon>Bacteroidota</taxon>
        <taxon>Sphingobacteriia</taxon>
        <taxon>Sphingobacteriales</taxon>
        <taxon>Sphingobacteriaceae</taxon>
        <taxon>Mucilaginibacter</taxon>
    </lineage>
</organism>
<keyword evidence="2 3" id="KW-0560">Oxidoreductase</keyword>
<feature type="domain" description="Aldehyde dehydrogenase" evidence="5">
    <location>
        <begin position="5"/>
        <end position="429"/>
    </location>
</feature>
<evidence type="ECO:0000313" key="7">
    <source>
        <dbReference type="Proteomes" id="UP000199705"/>
    </source>
</evidence>
<evidence type="ECO:0000256" key="1">
    <source>
        <dbReference type="ARBA" id="ARBA00009986"/>
    </source>
</evidence>
<dbReference type="STRING" id="551996.SAMN05192573_13211"/>
<dbReference type="Gene3D" id="3.40.309.10">
    <property type="entry name" value="Aldehyde Dehydrogenase, Chain A, domain 2"/>
    <property type="match status" value="1"/>
</dbReference>
<dbReference type="PANTHER" id="PTHR43570">
    <property type="entry name" value="ALDEHYDE DEHYDROGENASE"/>
    <property type="match status" value="1"/>
</dbReference>
<dbReference type="SUPFAM" id="SSF53720">
    <property type="entry name" value="ALDH-like"/>
    <property type="match status" value="1"/>
</dbReference>
<dbReference type="PANTHER" id="PTHR43570:SF16">
    <property type="entry name" value="ALDEHYDE DEHYDROGENASE TYPE III, ISOFORM Q"/>
    <property type="match status" value="1"/>
</dbReference>
<feature type="active site" evidence="4">
    <location>
        <position position="211"/>
    </location>
</feature>
<dbReference type="AlphaFoldDB" id="A0A1G8N9R7"/>
<evidence type="ECO:0000256" key="2">
    <source>
        <dbReference type="ARBA" id="ARBA00023002"/>
    </source>
</evidence>
<dbReference type="InterPro" id="IPR016161">
    <property type="entry name" value="Ald_DH/histidinol_DH"/>
</dbReference>
<dbReference type="Proteomes" id="UP000199705">
    <property type="component" value="Unassembled WGS sequence"/>
</dbReference>
<dbReference type="InterPro" id="IPR016162">
    <property type="entry name" value="Ald_DH_N"/>
</dbReference>
<feature type="active site" evidence="4">
    <location>
        <position position="245"/>
    </location>
</feature>
<gene>
    <name evidence="6" type="ORF">SAMN05192573_13211</name>
</gene>
<keyword evidence="7" id="KW-1185">Reference proteome</keyword>
<dbReference type="GO" id="GO:0005737">
    <property type="term" value="C:cytoplasm"/>
    <property type="evidence" value="ECO:0007669"/>
    <property type="project" value="TreeGrafter"/>
</dbReference>
<dbReference type="GO" id="GO:0004029">
    <property type="term" value="F:aldehyde dehydrogenase (NAD+) activity"/>
    <property type="evidence" value="ECO:0007669"/>
    <property type="project" value="TreeGrafter"/>
</dbReference>
<evidence type="ECO:0000259" key="5">
    <source>
        <dbReference type="Pfam" id="PF00171"/>
    </source>
</evidence>
<comment type="similarity">
    <text evidence="1 3">Belongs to the aldehyde dehydrogenase family.</text>
</comment>
<dbReference type="Pfam" id="PF00171">
    <property type="entry name" value="Aldedh"/>
    <property type="match status" value="1"/>
</dbReference>
<evidence type="ECO:0000256" key="3">
    <source>
        <dbReference type="PIRNR" id="PIRNR036492"/>
    </source>
</evidence>
<dbReference type="CDD" id="cd07087">
    <property type="entry name" value="ALDH_F3-13-14_CALDH-like"/>
    <property type="match status" value="1"/>
</dbReference>
<evidence type="ECO:0000313" key="6">
    <source>
        <dbReference type="EMBL" id="SDI76984.1"/>
    </source>
</evidence>
<dbReference type="PIRSF" id="PIRSF036492">
    <property type="entry name" value="ALDH"/>
    <property type="match status" value="1"/>
</dbReference>
<name>A0A1G8N9R7_9SPHI</name>
<protein>
    <recommendedName>
        <fullName evidence="3">Aldehyde dehydrogenase</fullName>
    </recommendedName>
</protein>
<evidence type="ECO:0000256" key="4">
    <source>
        <dbReference type="PIRSR" id="PIRSR036492-1"/>
    </source>
</evidence>
<accession>A0A1G8N9R7</accession>
<dbReference type="InterPro" id="IPR012394">
    <property type="entry name" value="Aldehyde_DH_NAD(P)"/>
</dbReference>
<dbReference type="InterPro" id="IPR015590">
    <property type="entry name" value="Aldehyde_DH_dom"/>
</dbReference>
<dbReference type="InterPro" id="IPR016163">
    <property type="entry name" value="Ald_DH_C"/>
</dbReference>
<proteinExistence type="inferred from homology"/>
<reference evidence="7" key="1">
    <citation type="submission" date="2016-10" db="EMBL/GenBank/DDBJ databases">
        <authorList>
            <person name="Varghese N."/>
            <person name="Submissions S."/>
        </authorList>
    </citation>
    <scope>NUCLEOTIDE SEQUENCE [LARGE SCALE GENOMIC DNA]</scope>
    <source>
        <strain evidence="7">Gh-67</strain>
    </source>
</reference>
<sequence length="459" mass="50476">MNTHKKIIDKQKAFFATNRTKSYEWRIDQLDRMSLMLKDNIDAFYAAVASDFKTALPEFVLEANAPIHVIEFTKLQLKDWMKAEERPLPRFLSESGHKGHVFREPYGATLVIGPFNAPVISLLLPAIAALSAGNTVVLKPHEAAAATSALLEKLIPQYFEQEAVALVTGGKEEVESLLKLAFDFIFFTGSPKVGKVIMRAAAENLTPVILELGGQNPAIVDETANIADAAKKLVWGATAWGGQWCTSPGYVYIHESKAEEFIDEAKKALLSLYGPDPQKNSDFSKIINPAEVDRLLSLIDPLKVIAGGNADRENNYIAPTLIYPADWSDKIMQEEIFGPVLPIIPYRNIGDVVSCIEKAPKPLAAYIFSRNQALVDHLLSTLSFGGGAVNQANVHLFIVTMPFGGVGQSGIGNYYGKQGFDSLTHAKSVLVSPADESIEHLFAPYTPEKAHELNKWFEY</sequence>
<dbReference type="GO" id="GO:0006081">
    <property type="term" value="P:aldehyde metabolic process"/>
    <property type="evidence" value="ECO:0007669"/>
    <property type="project" value="InterPro"/>
</dbReference>
<dbReference type="RefSeq" id="WP_091176310.1">
    <property type="nucleotide sequence ID" value="NZ_FNCG01000032.1"/>
</dbReference>
<dbReference type="Gene3D" id="3.40.605.10">
    <property type="entry name" value="Aldehyde Dehydrogenase, Chain A, domain 1"/>
    <property type="match status" value="1"/>
</dbReference>
<dbReference type="EMBL" id="FNCG01000032">
    <property type="protein sequence ID" value="SDI76984.1"/>
    <property type="molecule type" value="Genomic_DNA"/>
</dbReference>